<dbReference type="InterPro" id="IPR015915">
    <property type="entry name" value="Kelch-typ_b-propeller"/>
</dbReference>
<dbReference type="PANTHER" id="PTHR23244:SF497">
    <property type="entry name" value="WALL ANCHORED PROTEIN, PUTATIVE-RELATED"/>
    <property type="match status" value="1"/>
</dbReference>
<dbReference type="KEGG" id="ela:UCREL1_6304"/>
<dbReference type="PANTHER" id="PTHR23244">
    <property type="entry name" value="KELCH REPEAT DOMAIN"/>
    <property type="match status" value="1"/>
</dbReference>
<dbReference type="SUPFAM" id="SSF50965">
    <property type="entry name" value="Galactose oxidase, central domain"/>
    <property type="match status" value="1"/>
</dbReference>
<dbReference type="eggNOG" id="ENOG502RYEQ">
    <property type="taxonomic scope" value="Eukaryota"/>
</dbReference>
<dbReference type="OMA" id="PRRPNWG"/>
<dbReference type="HOGENOM" id="CLU_050552_0_0_1"/>
<dbReference type="EMBL" id="KB706595">
    <property type="protein sequence ID" value="EMR66707.1"/>
    <property type="molecule type" value="Genomic_DNA"/>
</dbReference>
<organism evidence="1 2">
    <name type="scientific">Eutypa lata (strain UCR-EL1)</name>
    <name type="common">Grapevine dieback disease fungus</name>
    <name type="synonym">Eutypa armeniacae</name>
    <dbReference type="NCBI Taxonomy" id="1287681"/>
    <lineage>
        <taxon>Eukaryota</taxon>
        <taxon>Fungi</taxon>
        <taxon>Dikarya</taxon>
        <taxon>Ascomycota</taxon>
        <taxon>Pezizomycotina</taxon>
        <taxon>Sordariomycetes</taxon>
        <taxon>Xylariomycetidae</taxon>
        <taxon>Xylariales</taxon>
        <taxon>Diatrypaceae</taxon>
        <taxon>Eutypa</taxon>
    </lineage>
</organism>
<dbReference type="STRING" id="1287681.M7SR57"/>
<keyword evidence="2" id="KW-1185">Reference proteome</keyword>
<protein>
    <submittedName>
        <fullName evidence="1">Putative cell wall anchored protein</fullName>
    </submittedName>
</protein>
<evidence type="ECO:0000313" key="1">
    <source>
        <dbReference type="EMBL" id="EMR66707.1"/>
    </source>
</evidence>
<reference evidence="2" key="1">
    <citation type="journal article" date="2013" name="Genome Announc.">
        <title>Draft genome sequence of the grapevine dieback fungus Eutypa lata UCR-EL1.</title>
        <authorList>
            <person name="Blanco-Ulate B."/>
            <person name="Rolshausen P.E."/>
            <person name="Cantu D."/>
        </authorList>
    </citation>
    <scope>NUCLEOTIDE SEQUENCE [LARGE SCALE GENOMIC DNA]</scope>
    <source>
        <strain evidence="2">UCR-EL1</strain>
    </source>
</reference>
<gene>
    <name evidence="1" type="ORF">UCREL1_6304</name>
</gene>
<proteinExistence type="predicted"/>
<sequence>MEDNYIIAVDMSKSWDWKTNVSETVVNKTHALGTENYVPNVQSATLFQGAPDDTQIYLYGGVTPDVNTSFTNFQGPTTNQYTLWGFDTESHDWTQYDVLLDVPERPSWGAAAEMPEYGLAFYLNGLITNMSSITTDSADIAPTNLGGMVVLDLQNHTATNRSTDTVADTPRIRGGMASIPQIGIGMDQVNIFDVASAPDSQSDDDGWYTQTITGEAPAPRVDFCLVVAPAPDNSSFNIHMYGGWDPVQDEYFDDIWVLSIPSFTWIQVFQGSSPRFGHTCHAVGNRQMVTVGGINNGTNATHECDWEYMGVAIFDLTLLGWGSVYDSGKAPYQVSAPISAVVGGGPDGGATKLFPDGGWTSTLSAVSLAAWLSSVP</sequence>
<dbReference type="OrthoDB" id="10251809at2759"/>
<dbReference type="InterPro" id="IPR011043">
    <property type="entry name" value="Gal_Oxase/kelch_b-propeller"/>
</dbReference>
<accession>M7SR57</accession>
<name>M7SR57_EUTLA</name>
<dbReference type="Gene3D" id="2.120.10.80">
    <property type="entry name" value="Kelch-type beta propeller"/>
    <property type="match status" value="1"/>
</dbReference>
<dbReference type="AlphaFoldDB" id="M7SR57"/>
<evidence type="ECO:0000313" key="2">
    <source>
        <dbReference type="Proteomes" id="UP000012174"/>
    </source>
</evidence>
<dbReference type="Proteomes" id="UP000012174">
    <property type="component" value="Unassembled WGS sequence"/>
</dbReference>